<proteinExistence type="inferred from homology"/>
<evidence type="ECO:0000256" key="16">
    <source>
        <dbReference type="ARBA" id="ARBA00032997"/>
    </source>
</evidence>
<evidence type="ECO:0000256" key="10">
    <source>
        <dbReference type="ARBA" id="ARBA00022692"/>
    </source>
</evidence>
<dbReference type="PANTHER" id="PTHR12886:SF0">
    <property type="entry name" value="GPI MANNOSYLTRANSFERASE 1"/>
    <property type="match status" value="1"/>
</dbReference>
<dbReference type="GO" id="GO:0051751">
    <property type="term" value="F:alpha-1,4-mannosyltransferase activity"/>
    <property type="evidence" value="ECO:0007669"/>
    <property type="project" value="InterPro"/>
</dbReference>
<evidence type="ECO:0000256" key="5">
    <source>
        <dbReference type="ARBA" id="ARBA00013797"/>
    </source>
</evidence>
<keyword evidence="10 18" id="KW-0812">Transmembrane</keyword>
<feature type="compositionally biased region" description="Basic residues" evidence="17">
    <location>
        <begin position="873"/>
        <end position="882"/>
    </location>
</feature>
<evidence type="ECO:0000256" key="15">
    <source>
        <dbReference type="ARBA" id="ARBA00030167"/>
    </source>
</evidence>
<keyword evidence="11" id="KW-0256">Endoplasmic reticulum</keyword>
<evidence type="ECO:0000256" key="8">
    <source>
        <dbReference type="ARBA" id="ARBA00022676"/>
    </source>
</evidence>
<feature type="transmembrane region" description="Helical" evidence="18">
    <location>
        <begin position="317"/>
        <end position="343"/>
    </location>
</feature>
<evidence type="ECO:0000256" key="18">
    <source>
        <dbReference type="SAM" id="Phobius"/>
    </source>
</evidence>
<feature type="compositionally biased region" description="Acidic residues" evidence="17">
    <location>
        <begin position="1200"/>
        <end position="1212"/>
    </location>
</feature>
<dbReference type="GO" id="GO:0005789">
    <property type="term" value="C:endoplasmic reticulum membrane"/>
    <property type="evidence" value="ECO:0007669"/>
    <property type="project" value="UniProtKB-SubCell"/>
</dbReference>
<feature type="transmembrane region" description="Helical" evidence="18">
    <location>
        <begin position="440"/>
        <end position="463"/>
    </location>
</feature>
<feature type="transmembrane region" description="Helical" evidence="18">
    <location>
        <begin position="7"/>
        <end position="27"/>
    </location>
</feature>
<organism evidence="20 21">
    <name type="scientific">Verticillium longisporum</name>
    <name type="common">Verticillium dahliae var. longisporum</name>
    <dbReference type="NCBI Taxonomy" id="100787"/>
    <lineage>
        <taxon>Eukaryota</taxon>
        <taxon>Fungi</taxon>
        <taxon>Dikarya</taxon>
        <taxon>Ascomycota</taxon>
        <taxon>Pezizomycotina</taxon>
        <taxon>Sordariomycetes</taxon>
        <taxon>Hypocreomycetidae</taxon>
        <taxon>Glomerellales</taxon>
        <taxon>Plectosphaerellaceae</taxon>
        <taxon>Verticillium</taxon>
    </lineage>
</organism>
<comment type="pathway">
    <text evidence="3">Glycolipid biosynthesis; glycosylphosphatidylinositol-anchor biosynthesis.</text>
</comment>
<dbReference type="SUPFAM" id="SSF49879">
    <property type="entry name" value="SMAD/FHA domain"/>
    <property type="match status" value="1"/>
</dbReference>
<dbReference type="UniPathway" id="UPA00196"/>
<dbReference type="InterPro" id="IPR008984">
    <property type="entry name" value="SMAD_FHA_dom_sf"/>
</dbReference>
<feature type="compositionally biased region" description="Polar residues" evidence="17">
    <location>
        <begin position="1224"/>
        <end position="1250"/>
    </location>
</feature>
<feature type="region of interest" description="Disordered" evidence="17">
    <location>
        <begin position="1109"/>
        <end position="1293"/>
    </location>
</feature>
<evidence type="ECO:0000256" key="17">
    <source>
        <dbReference type="SAM" id="MobiDB-lite"/>
    </source>
</evidence>
<feature type="region of interest" description="Disordered" evidence="17">
    <location>
        <begin position="824"/>
        <end position="1002"/>
    </location>
</feature>
<evidence type="ECO:0000256" key="9">
    <source>
        <dbReference type="ARBA" id="ARBA00022679"/>
    </source>
</evidence>
<keyword evidence="9" id="KW-0808">Transferase</keyword>
<feature type="transmembrane region" description="Helical" evidence="18">
    <location>
        <begin position="163"/>
        <end position="190"/>
    </location>
</feature>
<feature type="transmembrane region" description="Helical" evidence="18">
    <location>
        <begin position="287"/>
        <end position="305"/>
    </location>
</feature>
<evidence type="ECO:0000256" key="4">
    <source>
        <dbReference type="ARBA" id="ARBA00011071"/>
    </source>
</evidence>
<dbReference type="Pfam" id="PF00498">
    <property type="entry name" value="FHA"/>
    <property type="match status" value="1"/>
</dbReference>
<keyword evidence="6" id="KW-0158">Chromosome</keyword>
<feature type="compositionally biased region" description="Polar residues" evidence="17">
    <location>
        <begin position="1178"/>
        <end position="1189"/>
    </location>
</feature>
<feature type="transmembrane region" description="Helical" evidence="18">
    <location>
        <begin position="388"/>
        <end position="414"/>
    </location>
</feature>
<evidence type="ECO:0000256" key="14">
    <source>
        <dbReference type="ARBA" id="ARBA00025399"/>
    </source>
</evidence>
<evidence type="ECO:0000256" key="12">
    <source>
        <dbReference type="ARBA" id="ARBA00022989"/>
    </source>
</evidence>
<feature type="compositionally biased region" description="Basic and acidic residues" evidence="17">
    <location>
        <begin position="1051"/>
        <end position="1071"/>
    </location>
</feature>
<feature type="compositionally biased region" description="Acidic residues" evidence="17">
    <location>
        <begin position="1154"/>
        <end position="1163"/>
    </location>
</feature>
<dbReference type="InterPro" id="IPR007704">
    <property type="entry name" value="PIG-M"/>
</dbReference>
<evidence type="ECO:0000256" key="6">
    <source>
        <dbReference type="ARBA" id="ARBA00022454"/>
    </source>
</evidence>
<feature type="transmembrane region" description="Helical" evidence="18">
    <location>
        <begin position="85"/>
        <end position="106"/>
    </location>
</feature>
<evidence type="ECO:0000256" key="3">
    <source>
        <dbReference type="ARBA" id="ARBA00004687"/>
    </source>
</evidence>
<evidence type="ECO:0000256" key="13">
    <source>
        <dbReference type="ARBA" id="ARBA00023136"/>
    </source>
</evidence>
<evidence type="ECO:0000256" key="2">
    <source>
        <dbReference type="ARBA" id="ARBA00004477"/>
    </source>
</evidence>
<dbReference type="EMBL" id="CVQI01016891">
    <property type="protein sequence ID" value="CRK24912.1"/>
    <property type="molecule type" value="Genomic_DNA"/>
</dbReference>
<feature type="domain" description="FHA" evidence="19">
    <location>
        <begin position="482"/>
        <end position="545"/>
    </location>
</feature>
<protein>
    <recommendedName>
        <fullName evidence="5">GPI mannosyltransferase 1</fullName>
    </recommendedName>
    <alternativeName>
        <fullName evidence="16">GPI mannosyltransferase I</fullName>
    </alternativeName>
    <alternativeName>
        <fullName evidence="15">Glycosylphosphatidylinositol-anchor biosynthesis protein 14</fullName>
    </alternativeName>
</protein>
<evidence type="ECO:0000256" key="1">
    <source>
        <dbReference type="ARBA" id="ARBA00004286"/>
    </source>
</evidence>
<comment type="function">
    <text evidence="14">Mannosyltransferase involved in glycosylphosphatidylinositol-anchor biosynthesis. Transfers the first alpha-1,4-mannose to GlcN-acyl-PI during GPI precursor assembly. Required for cell wall integrity.</text>
</comment>
<dbReference type="Gene3D" id="3.40.50.10980">
    <property type="entry name" value="Nibrin, BRCT2 domain"/>
    <property type="match status" value="1"/>
</dbReference>
<dbReference type="GO" id="GO:0005694">
    <property type="term" value="C:chromosome"/>
    <property type="evidence" value="ECO:0007669"/>
    <property type="project" value="UniProtKB-SubCell"/>
</dbReference>
<dbReference type="GO" id="GO:1990529">
    <property type="term" value="C:glycosylphosphatidylinositol-mannosyltransferase I complex"/>
    <property type="evidence" value="ECO:0007669"/>
    <property type="project" value="TreeGrafter"/>
</dbReference>
<dbReference type="Proteomes" id="UP000045706">
    <property type="component" value="Unassembled WGS sequence"/>
</dbReference>
<reference evidence="21" key="1">
    <citation type="submission" date="2015-05" db="EMBL/GenBank/DDBJ databases">
        <authorList>
            <person name="Fogelqvist Johan"/>
        </authorList>
    </citation>
    <scope>NUCLEOTIDE SEQUENCE [LARGE SCALE GENOMIC DNA]</scope>
</reference>
<evidence type="ECO:0000256" key="7">
    <source>
        <dbReference type="ARBA" id="ARBA00022502"/>
    </source>
</evidence>
<comment type="similarity">
    <text evidence="4">Belongs to the PIGM family.</text>
</comment>
<dbReference type="Gene3D" id="3.40.50.10190">
    <property type="entry name" value="BRCT domain"/>
    <property type="match status" value="1"/>
</dbReference>
<dbReference type="Pfam" id="PF05007">
    <property type="entry name" value="Mannosyl_trans"/>
    <property type="match status" value="1"/>
</dbReference>
<evidence type="ECO:0000259" key="19">
    <source>
        <dbReference type="PROSITE" id="PS50006"/>
    </source>
</evidence>
<dbReference type="GO" id="GO:0006506">
    <property type="term" value="P:GPI anchor biosynthetic process"/>
    <property type="evidence" value="ECO:0007669"/>
    <property type="project" value="UniProtKB-UniPathway"/>
</dbReference>
<dbReference type="PANTHER" id="PTHR12886">
    <property type="entry name" value="PIG-M MANNOSYLTRANSFERASE"/>
    <property type="match status" value="1"/>
</dbReference>
<evidence type="ECO:0000313" key="21">
    <source>
        <dbReference type="Proteomes" id="UP000045706"/>
    </source>
</evidence>
<keyword evidence="13 18" id="KW-0472">Membrane</keyword>
<dbReference type="InterPro" id="IPR043014">
    <property type="entry name" value="Nibrin_BRCT2_sf"/>
</dbReference>
<keyword evidence="12 18" id="KW-1133">Transmembrane helix</keyword>
<accession>A0A0G4LSD1</accession>
<feature type="compositionally biased region" description="Acidic residues" evidence="17">
    <location>
        <begin position="888"/>
        <end position="897"/>
    </location>
</feature>
<comment type="subcellular location">
    <subcellularLocation>
        <location evidence="1">Chromosome</location>
    </subcellularLocation>
    <subcellularLocation>
        <location evidence="2">Endoplasmic reticulum membrane</location>
        <topology evidence="2">Multi-pass membrane protein</topology>
    </subcellularLocation>
</comment>
<sequence>MASLFRPLPLFTAAAILRAVLLVYGLWQDANSPFKYTDIDYLVFTDAARFTQRGASPYDRETYRYTPLLAWLLLPTAWNETLGPAWFSFGKVIFAAADLLAGWLIVRVLRGTHGMEEARALKFASIWLLNPMVATISTRGSSEGLLGVLVMALLWAVLGRRTALAGVLLGFGVHFKIYPFIYAPAIIWWMDDESLGRAKKPVSGQSVSDLARRFFSPERVKLTIISLATFMGLNILMYSIYGTPFLVHTFFHHVTRIDHRHNFSPYNILLYLTSAFPSTSSLQIESVAFLPQILLSTILIPLVVAKKDLAASMMAQTFAFVTFNKVCTSQYFLWYMVFLPIYLPNSSFLKNPALGVSALALWVVTQGAWLQRGFQLEFNGISTFFPGLWASTVGFFLVNCWILGIMISVSFLLAPNTTATLHFPTNYTANVTRSATRHSLVLPLGSHCASFCGALGLPIMWLLEQENVFEGRQLWLRPGKLYLFGRTASEPGQLAISHKTISRKHMTIKIEPVADGRSQSISKRSTATIEDLATKTGTTIDGEKYKGEKHVISNDVTEIKLGGCPDIFRLSWHPVVLSFSFTSREMREDPALRLRDMLEQLDIKFTFDYNIQHTTHVVAKKRNTSKGLQALINGRYIVTDSFVDAIVAAALPPDGAEATEASALEQDFQAYWPNPLEHLPPRGGEPVERPPDAYAPDEARKEIFEGYTFIFYDRNQYDNLLAPITNGGGKALHTEVTPEKTTVDDFVLFVKTEAGEKGLGSFEDGSEGRGVVVVRFTPDKGDHTEWYAAFFYETSLRLDHRPIEQNEFLEAILVKDASILRRPLQTETVQDSPPRAARRQAATRGGDAMETDSAPAADPPSQDVSESSIPGPRRGRTRRQATRRFAGFDDDSEDDDDKGNVPQDSIPNIRASGPAEEAEDEDEEEGLFVSQDRREEAPATRSQRKRPAPDSADLMDGLIPTAAAAKRRRIEAGEDPIRRQSPDEPEEPAQPKPAPKKVKREIDVLEEARKRREEMEARAKAERDDLANLPSDIDLDAIRRLHIVEEMELRKPGGERTREQDIADGRWDPRWNGRRNFKRFQKRGAAQGRAVMKVIVQVSEVKKKDFGIGDDYWLEDDTQQKKKSGGSQSQEAKSEPSSRATGSLRARPQIVLSDDSDEEEAIEETPANAAPVTRIRGTRSTATESQSSLRARPTQIVLSDDSDEQDAIEETPAEAAPVTRIRGTRSTATESQSTGPTSSRSQATGRTTQGKRPAAEASGEPPAKRPRPVRQIVEVRDSDESDDELKFKFGRRR</sequence>
<dbReference type="PROSITE" id="PS50006">
    <property type="entry name" value="FHA_DOMAIN"/>
    <property type="match status" value="1"/>
</dbReference>
<feature type="region of interest" description="Disordered" evidence="17">
    <location>
        <begin position="1051"/>
        <end position="1073"/>
    </location>
</feature>
<keyword evidence="7" id="KW-0337">GPI-anchor biosynthesis</keyword>
<dbReference type="Pfam" id="PF16508">
    <property type="entry name" value="NIBRIN_BRCT_II"/>
    <property type="match status" value="1"/>
</dbReference>
<feature type="compositionally biased region" description="Acidic residues" evidence="17">
    <location>
        <begin position="916"/>
        <end position="926"/>
    </location>
</feature>
<name>A0A0G4LSD1_VERLO</name>
<feature type="transmembrane region" description="Helical" evidence="18">
    <location>
        <begin position="222"/>
        <end position="241"/>
    </location>
</feature>
<feature type="compositionally biased region" description="Basic and acidic residues" evidence="17">
    <location>
        <begin position="970"/>
        <end position="982"/>
    </location>
</feature>
<evidence type="ECO:0000313" key="20">
    <source>
        <dbReference type="EMBL" id="CRK24912.1"/>
    </source>
</evidence>
<dbReference type="InterPro" id="IPR032429">
    <property type="entry name" value="Nibrin_BRCT2"/>
</dbReference>
<feature type="transmembrane region" description="Helical" evidence="18">
    <location>
        <begin position="127"/>
        <end position="157"/>
    </location>
</feature>
<keyword evidence="8" id="KW-0328">Glycosyltransferase</keyword>
<dbReference type="InterPro" id="IPR000253">
    <property type="entry name" value="FHA_dom"/>
</dbReference>
<evidence type="ECO:0000256" key="11">
    <source>
        <dbReference type="ARBA" id="ARBA00022824"/>
    </source>
</evidence>
<dbReference type="InterPro" id="IPR036420">
    <property type="entry name" value="BRCT_dom_sf"/>
</dbReference>
<dbReference type="Gene3D" id="2.60.200.20">
    <property type="match status" value="1"/>
</dbReference>
<dbReference type="GO" id="GO:0004376">
    <property type="term" value="F:GPI mannosyltransferase activity"/>
    <property type="evidence" value="ECO:0007669"/>
    <property type="project" value="InterPro"/>
</dbReference>
<gene>
    <name evidence="20" type="ORF">BN1723_013413</name>
</gene>